<dbReference type="EMBL" id="ASHM01207624">
    <property type="protein sequence ID" value="PNX67325.1"/>
    <property type="molecule type" value="Genomic_DNA"/>
</dbReference>
<organism evidence="1 2">
    <name type="scientific">Trifolium pratense</name>
    <name type="common">Red clover</name>
    <dbReference type="NCBI Taxonomy" id="57577"/>
    <lineage>
        <taxon>Eukaryota</taxon>
        <taxon>Viridiplantae</taxon>
        <taxon>Streptophyta</taxon>
        <taxon>Embryophyta</taxon>
        <taxon>Tracheophyta</taxon>
        <taxon>Spermatophyta</taxon>
        <taxon>Magnoliopsida</taxon>
        <taxon>eudicotyledons</taxon>
        <taxon>Gunneridae</taxon>
        <taxon>Pentapetalae</taxon>
        <taxon>rosids</taxon>
        <taxon>fabids</taxon>
        <taxon>Fabales</taxon>
        <taxon>Fabaceae</taxon>
        <taxon>Papilionoideae</taxon>
        <taxon>50 kb inversion clade</taxon>
        <taxon>NPAAA clade</taxon>
        <taxon>Hologalegina</taxon>
        <taxon>IRL clade</taxon>
        <taxon>Trifolieae</taxon>
        <taxon>Trifolium</taxon>
    </lineage>
</organism>
<feature type="non-terminal residue" evidence="1">
    <location>
        <position position="54"/>
    </location>
</feature>
<evidence type="ECO:0000313" key="2">
    <source>
        <dbReference type="Proteomes" id="UP000236291"/>
    </source>
</evidence>
<sequence length="54" mass="6225">MKSDLSLGNLRLKRRWRKSDTEAAVAVSFVFRSDMVRLCFVVSGRERKKKVPLG</sequence>
<evidence type="ECO:0000313" key="1">
    <source>
        <dbReference type="EMBL" id="PNX67325.1"/>
    </source>
</evidence>
<comment type="caution">
    <text evidence="1">The sequence shown here is derived from an EMBL/GenBank/DDBJ whole genome shotgun (WGS) entry which is preliminary data.</text>
</comment>
<dbReference type="AlphaFoldDB" id="A0A2K3KLZ3"/>
<proteinExistence type="predicted"/>
<protein>
    <submittedName>
        <fullName evidence="1">Uncharacterized protein</fullName>
    </submittedName>
</protein>
<dbReference type="Proteomes" id="UP000236291">
    <property type="component" value="Unassembled WGS sequence"/>
</dbReference>
<reference evidence="1 2" key="2">
    <citation type="journal article" date="2017" name="Front. Plant Sci.">
        <title>Gene Classification and Mining of Molecular Markers Useful in Red Clover (Trifolium pratense) Breeding.</title>
        <authorList>
            <person name="Istvanek J."/>
            <person name="Dluhosova J."/>
            <person name="Dluhos P."/>
            <person name="Patkova L."/>
            <person name="Nedelnik J."/>
            <person name="Repkova J."/>
        </authorList>
    </citation>
    <scope>NUCLEOTIDE SEQUENCE [LARGE SCALE GENOMIC DNA]</scope>
    <source>
        <strain evidence="2">cv. Tatra</strain>
        <tissue evidence="1">Young leaves</tissue>
    </source>
</reference>
<name>A0A2K3KLZ3_TRIPR</name>
<gene>
    <name evidence="1" type="ORF">L195_g063464</name>
</gene>
<accession>A0A2K3KLZ3</accession>
<reference evidence="1 2" key="1">
    <citation type="journal article" date="2014" name="Am. J. Bot.">
        <title>Genome assembly and annotation for red clover (Trifolium pratense; Fabaceae).</title>
        <authorList>
            <person name="Istvanek J."/>
            <person name="Jaros M."/>
            <person name="Krenek A."/>
            <person name="Repkova J."/>
        </authorList>
    </citation>
    <scope>NUCLEOTIDE SEQUENCE [LARGE SCALE GENOMIC DNA]</scope>
    <source>
        <strain evidence="2">cv. Tatra</strain>
        <tissue evidence="1">Young leaves</tissue>
    </source>
</reference>